<reference evidence="2" key="1">
    <citation type="submission" date="2023-06" db="EMBL/GenBank/DDBJ databases">
        <title>Genome-scale phylogeny and comparative genomics of the fungal order Sordariales.</title>
        <authorList>
            <consortium name="Lawrence Berkeley National Laboratory"/>
            <person name="Hensen N."/>
            <person name="Bonometti L."/>
            <person name="Westerberg I."/>
            <person name="Brannstrom I.O."/>
            <person name="Guillou S."/>
            <person name="Cros-Aarteil S."/>
            <person name="Calhoun S."/>
            <person name="Haridas S."/>
            <person name="Kuo A."/>
            <person name="Mondo S."/>
            <person name="Pangilinan J."/>
            <person name="Riley R."/>
            <person name="LaButti K."/>
            <person name="Andreopoulos B."/>
            <person name="Lipzen A."/>
            <person name="Chen C."/>
            <person name="Yanf M."/>
            <person name="Daum C."/>
            <person name="Ng V."/>
            <person name="Clum A."/>
            <person name="Steindorff A."/>
            <person name="Ohm R."/>
            <person name="Martin F."/>
            <person name="Silar P."/>
            <person name="Natvig D."/>
            <person name="Lalanne C."/>
            <person name="Gautier V."/>
            <person name="Ament-velasquez S.L."/>
            <person name="Kruys A."/>
            <person name="Hutchinson M.I."/>
            <person name="Powell A.J."/>
            <person name="Barry K."/>
            <person name="Miller A.N."/>
            <person name="Grigoriev I.V."/>
            <person name="Debuchy R."/>
            <person name="Gladieux P."/>
            <person name="Thoren M.H."/>
            <person name="Johannesson H."/>
        </authorList>
    </citation>
    <scope>NUCLEOTIDE SEQUENCE</scope>
    <source>
        <strain evidence="2">SMH2392-1A</strain>
    </source>
</reference>
<keyword evidence="3" id="KW-1185">Reference proteome</keyword>
<dbReference type="EMBL" id="JAUIRO010000002">
    <property type="protein sequence ID" value="KAK0727364.1"/>
    <property type="molecule type" value="Genomic_DNA"/>
</dbReference>
<dbReference type="RefSeq" id="XP_060300219.1">
    <property type="nucleotide sequence ID" value="XM_060433361.1"/>
</dbReference>
<comment type="caution">
    <text evidence="2">The sequence shown here is derived from an EMBL/GenBank/DDBJ whole genome shotgun (WGS) entry which is preliminary data.</text>
</comment>
<dbReference type="GeneID" id="85316632"/>
<name>A0AA40B449_9PEZI</name>
<keyword evidence="1" id="KW-0472">Membrane</keyword>
<keyword evidence="1" id="KW-0812">Transmembrane</keyword>
<keyword evidence="1" id="KW-1133">Transmembrane helix</keyword>
<proteinExistence type="predicted"/>
<organism evidence="2 3">
    <name type="scientific">Lasiosphaeria miniovina</name>
    <dbReference type="NCBI Taxonomy" id="1954250"/>
    <lineage>
        <taxon>Eukaryota</taxon>
        <taxon>Fungi</taxon>
        <taxon>Dikarya</taxon>
        <taxon>Ascomycota</taxon>
        <taxon>Pezizomycotina</taxon>
        <taxon>Sordariomycetes</taxon>
        <taxon>Sordariomycetidae</taxon>
        <taxon>Sordariales</taxon>
        <taxon>Lasiosphaeriaceae</taxon>
        <taxon>Lasiosphaeria</taxon>
    </lineage>
</organism>
<evidence type="ECO:0000256" key="1">
    <source>
        <dbReference type="SAM" id="Phobius"/>
    </source>
</evidence>
<dbReference type="Proteomes" id="UP001172101">
    <property type="component" value="Unassembled WGS sequence"/>
</dbReference>
<protein>
    <submittedName>
        <fullName evidence="2">Uncharacterized protein</fullName>
    </submittedName>
</protein>
<feature type="transmembrane region" description="Helical" evidence="1">
    <location>
        <begin position="20"/>
        <end position="53"/>
    </location>
</feature>
<accession>A0AA40B449</accession>
<sequence length="158" mass="17458">MPMSEPPHMPLPLGMPPYPPFIPFMPFISLIICSIMACCCWVSCAFCIALGALGILGFSAVYSAGRFLASCICCSPLFGPAVLSRRPRLGELETWTWLLRPPSWCRWHLLWLPLATLVCEVTKSTKQKSINRYAPSRALSPVLLCELSPGIIPCLCIM</sequence>
<evidence type="ECO:0000313" key="2">
    <source>
        <dbReference type="EMBL" id="KAK0727364.1"/>
    </source>
</evidence>
<dbReference type="AlphaFoldDB" id="A0AA40B449"/>
<evidence type="ECO:0000313" key="3">
    <source>
        <dbReference type="Proteomes" id="UP001172101"/>
    </source>
</evidence>
<gene>
    <name evidence="2" type="ORF">B0T26DRAFT_132190</name>
</gene>